<evidence type="ECO:0000259" key="2">
    <source>
        <dbReference type="Pfam" id="PF09995"/>
    </source>
</evidence>
<comment type="caution">
    <text evidence="3">The sequence shown here is derived from an EMBL/GenBank/DDBJ whole genome shotgun (WGS) entry which is preliminary data.</text>
</comment>
<gene>
    <name evidence="3" type="ORF">BJ970_002780</name>
</gene>
<proteinExistence type="predicted"/>
<dbReference type="Pfam" id="PF09995">
    <property type="entry name" value="MPAB_Lcp_cat"/>
    <property type="match status" value="1"/>
</dbReference>
<dbReference type="Proteomes" id="UP000584374">
    <property type="component" value="Unassembled WGS sequence"/>
</dbReference>
<dbReference type="RefSeq" id="WP_376775033.1">
    <property type="nucleotide sequence ID" value="NZ_JACHIW010000001.1"/>
</dbReference>
<accession>A0A840Q437</accession>
<keyword evidence="1" id="KW-0812">Transmembrane</keyword>
<organism evidence="3 4">
    <name type="scientific">Saccharopolyspora phatthalungensis</name>
    <dbReference type="NCBI Taxonomy" id="664693"/>
    <lineage>
        <taxon>Bacteria</taxon>
        <taxon>Bacillati</taxon>
        <taxon>Actinomycetota</taxon>
        <taxon>Actinomycetes</taxon>
        <taxon>Pseudonocardiales</taxon>
        <taxon>Pseudonocardiaceae</taxon>
        <taxon>Saccharopolyspora</taxon>
    </lineage>
</organism>
<dbReference type="EMBL" id="JACHIW010000001">
    <property type="protein sequence ID" value="MBB5155246.1"/>
    <property type="molecule type" value="Genomic_DNA"/>
</dbReference>
<evidence type="ECO:0000313" key="4">
    <source>
        <dbReference type="Proteomes" id="UP000584374"/>
    </source>
</evidence>
<name>A0A840Q437_9PSEU</name>
<dbReference type="PANTHER" id="PTHR36151:SF3">
    <property type="entry name" value="ER-BOUND OXYGENASE MPAB_MPAB'_RUBBER OXYGENASE CATALYTIC DOMAIN-CONTAINING PROTEIN"/>
    <property type="match status" value="1"/>
</dbReference>
<keyword evidence="1" id="KW-1133">Transmembrane helix</keyword>
<dbReference type="PANTHER" id="PTHR36151">
    <property type="entry name" value="BLR2777 PROTEIN"/>
    <property type="match status" value="1"/>
</dbReference>
<dbReference type="GO" id="GO:0016491">
    <property type="term" value="F:oxidoreductase activity"/>
    <property type="evidence" value="ECO:0007669"/>
    <property type="project" value="InterPro"/>
</dbReference>
<keyword evidence="4" id="KW-1185">Reference proteome</keyword>
<feature type="domain" description="ER-bound oxygenase mpaB/mpaB'/Rubber oxygenase catalytic" evidence="2">
    <location>
        <begin position="14"/>
        <end position="102"/>
    </location>
</feature>
<protein>
    <submittedName>
        <fullName evidence="3">Uncharacterized protein (DUF2236 family)</fullName>
    </submittedName>
</protein>
<evidence type="ECO:0000256" key="1">
    <source>
        <dbReference type="SAM" id="Phobius"/>
    </source>
</evidence>
<dbReference type="InterPro" id="IPR018713">
    <property type="entry name" value="MPAB/Lcp_cat_dom"/>
</dbReference>
<sequence length="129" mass="14311">MRDEGLFGPQTVTWQLHADPTMWIAGICGLYLQALHPLAVAAVVQNSRFREDPLGRLMRTANFVAATTYGTTAEAESVAARVRQVHRTLRATDRRTVPRSAWTIRTCCAGCIAPRSPRSPAWCGMRDSR</sequence>
<keyword evidence="1" id="KW-0472">Membrane</keyword>
<evidence type="ECO:0000313" key="3">
    <source>
        <dbReference type="EMBL" id="MBB5155246.1"/>
    </source>
</evidence>
<reference evidence="3 4" key="1">
    <citation type="submission" date="2020-08" db="EMBL/GenBank/DDBJ databases">
        <title>Sequencing the genomes of 1000 actinobacteria strains.</title>
        <authorList>
            <person name="Klenk H.-P."/>
        </authorList>
    </citation>
    <scope>NUCLEOTIDE SEQUENCE [LARGE SCALE GENOMIC DNA]</scope>
    <source>
        <strain evidence="3 4">DSM 45584</strain>
    </source>
</reference>
<feature type="transmembrane region" description="Helical" evidence="1">
    <location>
        <begin position="20"/>
        <end position="44"/>
    </location>
</feature>
<dbReference type="AlphaFoldDB" id="A0A840Q437"/>